<evidence type="ECO:0000256" key="2">
    <source>
        <dbReference type="ARBA" id="ARBA00022840"/>
    </source>
</evidence>
<keyword evidence="2" id="KW-0067">ATP-binding</keyword>
<dbReference type="InterPro" id="IPR019539">
    <property type="entry name" value="GalKase_N"/>
</dbReference>
<dbReference type="OMA" id="HYQCGVE"/>
<dbReference type="FunFam" id="3.30.230.10:FF:000037">
    <property type="entry name" value="L-arabinokinase"/>
    <property type="match status" value="1"/>
</dbReference>
<dbReference type="SUPFAM" id="SSF53756">
    <property type="entry name" value="UDP-Glycosyltransferase/glycogen phosphorylase"/>
    <property type="match status" value="1"/>
</dbReference>
<gene>
    <name evidence="6" type="ORF">CBR_g29486</name>
</gene>
<dbReference type="Gene3D" id="3.30.70.890">
    <property type="entry name" value="GHMP kinase, C-terminal domain"/>
    <property type="match status" value="1"/>
</dbReference>
<evidence type="ECO:0008006" key="8">
    <source>
        <dbReference type="Google" id="ProtNLM"/>
    </source>
</evidence>
<evidence type="ECO:0000259" key="5">
    <source>
        <dbReference type="Pfam" id="PF10509"/>
    </source>
</evidence>
<dbReference type="AlphaFoldDB" id="A0A388LAM4"/>
<evidence type="ECO:0000313" key="7">
    <source>
        <dbReference type="Proteomes" id="UP000265515"/>
    </source>
</evidence>
<dbReference type="Pfam" id="PF00288">
    <property type="entry name" value="GHMP_kinases_N"/>
    <property type="match status" value="1"/>
</dbReference>
<dbReference type="GO" id="GO:0005524">
    <property type="term" value="F:ATP binding"/>
    <property type="evidence" value="ECO:0007669"/>
    <property type="project" value="UniProtKB-KW"/>
</dbReference>
<dbReference type="STRING" id="69332.A0A388LAM4"/>
<feature type="domain" description="Galactokinase N-terminal" evidence="5">
    <location>
        <begin position="531"/>
        <end position="572"/>
    </location>
</feature>
<dbReference type="OrthoDB" id="1684102at2759"/>
<comment type="caution">
    <text evidence="6">The sequence shown here is derived from an EMBL/GenBank/DDBJ whole genome shotgun (WGS) entry which is preliminary data.</text>
</comment>
<dbReference type="SUPFAM" id="SSF55060">
    <property type="entry name" value="GHMP Kinase, C-terminal domain"/>
    <property type="match status" value="1"/>
</dbReference>
<keyword evidence="7" id="KW-1185">Reference proteome</keyword>
<dbReference type="PRINTS" id="PR00959">
    <property type="entry name" value="MEVGALKINASE"/>
</dbReference>
<feature type="domain" description="GHMP kinase N-terminal" evidence="3">
    <location>
        <begin position="649"/>
        <end position="737"/>
    </location>
</feature>
<evidence type="ECO:0000259" key="3">
    <source>
        <dbReference type="Pfam" id="PF00288"/>
    </source>
</evidence>
<organism evidence="6 7">
    <name type="scientific">Chara braunii</name>
    <name type="common">Braun's stonewort</name>
    <dbReference type="NCBI Taxonomy" id="69332"/>
    <lineage>
        <taxon>Eukaryota</taxon>
        <taxon>Viridiplantae</taxon>
        <taxon>Streptophyta</taxon>
        <taxon>Charophyceae</taxon>
        <taxon>Charales</taxon>
        <taxon>Characeae</taxon>
        <taxon>Chara</taxon>
    </lineage>
</organism>
<dbReference type="Pfam" id="PF08544">
    <property type="entry name" value="GHMP_kinases_C"/>
    <property type="match status" value="1"/>
</dbReference>
<dbReference type="InterPro" id="IPR013750">
    <property type="entry name" value="GHMP_kinase_C_dom"/>
</dbReference>
<dbReference type="InterPro" id="IPR036554">
    <property type="entry name" value="GHMP_kinase_C_sf"/>
</dbReference>
<dbReference type="Proteomes" id="UP000265515">
    <property type="component" value="Unassembled WGS sequence"/>
</dbReference>
<keyword evidence="1" id="KW-0547">Nucleotide-binding</keyword>
<dbReference type="InterPro" id="IPR020568">
    <property type="entry name" value="Ribosomal_Su5_D2-typ_SF"/>
</dbReference>
<dbReference type="PANTHER" id="PTHR38134">
    <property type="entry name" value="SLR1395 PROTEIN"/>
    <property type="match status" value="1"/>
</dbReference>
<name>A0A388LAM4_CHABU</name>
<dbReference type="InterPro" id="IPR006204">
    <property type="entry name" value="GHMP_kinase_N_dom"/>
</dbReference>
<dbReference type="PANTHER" id="PTHR38134:SF2">
    <property type="entry name" value="GALACTOKINASE"/>
    <property type="match status" value="1"/>
</dbReference>
<dbReference type="Gene3D" id="3.30.230.10">
    <property type="match status" value="1"/>
</dbReference>
<dbReference type="Gramene" id="GBG79336">
    <property type="protein sequence ID" value="GBG79336"/>
    <property type="gene ID" value="CBR_g29486"/>
</dbReference>
<evidence type="ECO:0000313" key="6">
    <source>
        <dbReference type="EMBL" id="GBG79336.1"/>
    </source>
</evidence>
<dbReference type="Pfam" id="PF10509">
    <property type="entry name" value="GalKase_gal_bdg"/>
    <property type="match status" value="1"/>
</dbReference>
<feature type="domain" description="GHMP kinase C-terminal" evidence="4">
    <location>
        <begin position="943"/>
        <end position="1030"/>
    </location>
</feature>
<reference evidence="6 7" key="1">
    <citation type="journal article" date="2018" name="Cell">
        <title>The Chara Genome: Secondary Complexity and Implications for Plant Terrestrialization.</title>
        <authorList>
            <person name="Nishiyama T."/>
            <person name="Sakayama H."/>
            <person name="Vries J.D."/>
            <person name="Buschmann H."/>
            <person name="Saint-Marcoux D."/>
            <person name="Ullrich K.K."/>
            <person name="Haas F.B."/>
            <person name="Vanderstraeten L."/>
            <person name="Becker D."/>
            <person name="Lang D."/>
            <person name="Vosolsobe S."/>
            <person name="Rombauts S."/>
            <person name="Wilhelmsson P.K.I."/>
            <person name="Janitza P."/>
            <person name="Kern R."/>
            <person name="Heyl A."/>
            <person name="Rumpler F."/>
            <person name="Villalobos L.I.A.C."/>
            <person name="Clay J.M."/>
            <person name="Skokan R."/>
            <person name="Toyoda A."/>
            <person name="Suzuki Y."/>
            <person name="Kagoshima H."/>
            <person name="Schijlen E."/>
            <person name="Tajeshwar N."/>
            <person name="Catarino B."/>
            <person name="Hetherington A.J."/>
            <person name="Saltykova A."/>
            <person name="Bonnot C."/>
            <person name="Breuninger H."/>
            <person name="Symeonidi A."/>
            <person name="Radhakrishnan G.V."/>
            <person name="Van Nieuwerburgh F."/>
            <person name="Deforce D."/>
            <person name="Chang C."/>
            <person name="Karol K.G."/>
            <person name="Hedrich R."/>
            <person name="Ulvskov P."/>
            <person name="Glockner G."/>
            <person name="Delwiche C.F."/>
            <person name="Petrasek J."/>
            <person name="Van de Peer Y."/>
            <person name="Friml J."/>
            <person name="Beilby M."/>
            <person name="Dolan L."/>
            <person name="Kohara Y."/>
            <person name="Sugano S."/>
            <person name="Fujiyama A."/>
            <person name="Delaux P.-M."/>
            <person name="Quint M."/>
            <person name="TheiBen G."/>
            <person name="Hagemann M."/>
            <person name="Harholt J."/>
            <person name="Dunand C."/>
            <person name="Zachgo S."/>
            <person name="Langdale J."/>
            <person name="Maumus F."/>
            <person name="Straeten D.V.D."/>
            <person name="Gould S.B."/>
            <person name="Rensing S.A."/>
        </authorList>
    </citation>
    <scope>NUCLEOTIDE SEQUENCE [LARGE SCALE GENOMIC DNA]</scope>
    <source>
        <strain evidence="6 7">S276</strain>
    </source>
</reference>
<protein>
    <recommendedName>
        <fullName evidence="8">L-arabinokinase</fullName>
    </recommendedName>
</protein>
<accession>A0A388LAM4</accession>
<dbReference type="InterPro" id="IPR014721">
    <property type="entry name" value="Ribsml_uS5_D2-typ_fold_subgr"/>
</dbReference>
<dbReference type="EMBL" id="BFEA01000316">
    <property type="protein sequence ID" value="GBG79336.1"/>
    <property type="molecule type" value="Genomic_DNA"/>
</dbReference>
<dbReference type="GO" id="GO:0005975">
    <property type="term" value="P:carbohydrate metabolic process"/>
    <property type="evidence" value="ECO:0007669"/>
    <property type="project" value="UniProtKB-ARBA"/>
</dbReference>
<proteinExistence type="predicted"/>
<evidence type="ECO:0000259" key="4">
    <source>
        <dbReference type="Pfam" id="PF08544"/>
    </source>
</evidence>
<sequence length="1062" mass="116006">MAEVMQTREEEKVQMDEGENKVLTCSGKSRLVFAFYVTTHGFGHATRVAEVVQHLVQSGHEVHIVTGVPEHVFERGISDLTNVHIRKQVMDCGVVQADALTVDPIASLELYWKTAMVRRSIILETESAWLRLVGASLVVSDVVPIACAAASKAGIPAVCVSNFSWDFIYSGCLVGSNIQHQGIVWQIVEDYSKALFLLRLPGYCPTPSFQDLIDVPLVVRPKKKSRSEVRQKLGVSEETKLLMLSFGGQDFSWSVKAEFLPPGWKCFVGGKGCLAELPSNFVQLEQNIYTPDIIGASDCVLGKIGYGTVSECLACRVPLIFVQRNNFNEEPFLQKLLEDFNCGLKMHNGDFCCGKWGPYLEQAYGMRPDYCESLKGGEVVASILEDAATGNIVGRKKRTAVERLRDAIAFGYYMPRMPEGTDSNGTSWWYLEQQPSFESYWSPLSASNTLLNASSDDVLHNAHAQSPEIKMLGTTAGFQILRGSTHNLDDTDAFLRLLSRMDVDANFCACGATSEQEAQEWQAACQLFRWEDDVFVTRAPGRLDVMGGIADYSGSMVLQLPIKEACHVAVQRHSLAKQPQLWKHAEKEHKLMGLRPFLQIVSFGSQKSNRSATFCMDLTDFLDDNDEPIEYAAAQKYFDQDPAHKWAGYVAGAFLVLLREMGIRFHGGVSILVSSDVPEGKGVSSSAAIEVATMTAVAAAHGILIPPRTLALLCQKVENLVVGAPCGVMDQMASACGECGKLLAMICQPAEVLDHVEIPGHIRFWGIDSGVRHSVGGADYGTVRAAAFMGRQIIANAARQIALSLEKEGEVPKAHRDCLHSFGDDHHTNPVLPAHALPDDGILSSLKLRTASAAAASSTAADKDLTYLCRVPPHRFNAVYAAILPVEIDGQTFISKYGSHGDPVTVIDPDTKHPVRAATAHPVYENFRVQSFAELLTAKRSERQLSALGELMFQSHCSYSLCGLGSQGTDQIVAMVEAMTMRANSSRDKRPSLFGAKITGGGSGGTVCVLGTESSQADKEIREVQQHYRNITGHLPYIFEGSSPGAAQFGYLQIKRQSCISC</sequence>
<dbReference type="SUPFAM" id="SSF54211">
    <property type="entry name" value="Ribosomal protein S5 domain 2-like"/>
    <property type="match status" value="1"/>
</dbReference>
<dbReference type="Gene3D" id="3.40.50.2000">
    <property type="entry name" value="Glycogen Phosphorylase B"/>
    <property type="match status" value="2"/>
</dbReference>
<evidence type="ECO:0000256" key="1">
    <source>
        <dbReference type="ARBA" id="ARBA00022741"/>
    </source>
</evidence>
<dbReference type="InterPro" id="IPR053205">
    <property type="entry name" value="GHMP_kinase_L-arabinokinase"/>
</dbReference>